<dbReference type="Proteomes" id="UP000256645">
    <property type="component" value="Unassembled WGS sequence"/>
</dbReference>
<dbReference type="InterPro" id="IPR025202">
    <property type="entry name" value="PLD-like_dom"/>
</dbReference>
<name>A0A3D8QX98_9HELO</name>
<dbReference type="PANTHER" id="PTHR21248">
    <property type="entry name" value="CARDIOLIPIN SYNTHASE"/>
    <property type="match status" value="1"/>
</dbReference>
<dbReference type="Gene3D" id="3.30.870.10">
    <property type="entry name" value="Endonuclease Chain A"/>
    <property type="match status" value="2"/>
</dbReference>
<reference evidence="2 3" key="1">
    <citation type="journal article" date="2018" name="IMA Fungus">
        <title>IMA Genome-F 9: Draft genome sequence of Annulohypoxylon stygium, Aspergillus mulundensis, Berkeleyomyces basicola (syn. Thielaviopsis basicola), Ceratocystis smalleyi, two Cercospora beticola strains, Coleophoma cylindrospora, Fusarium fracticaudum, Phialophora cf. hyalina, and Morchella septimelata.</title>
        <authorList>
            <person name="Wingfield B.D."/>
            <person name="Bills G.F."/>
            <person name="Dong Y."/>
            <person name="Huang W."/>
            <person name="Nel W.J."/>
            <person name="Swalarsk-Parry B.S."/>
            <person name="Vaghefi N."/>
            <person name="Wilken P.M."/>
            <person name="An Z."/>
            <person name="de Beer Z.W."/>
            <person name="De Vos L."/>
            <person name="Chen L."/>
            <person name="Duong T.A."/>
            <person name="Gao Y."/>
            <person name="Hammerbacher A."/>
            <person name="Kikkert J.R."/>
            <person name="Li Y."/>
            <person name="Li H."/>
            <person name="Li K."/>
            <person name="Li Q."/>
            <person name="Liu X."/>
            <person name="Ma X."/>
            <person name="Naidoo K."/>
            <person name="Pethybridge S.J."/>
            <person name="Sun J."/>
            <person name="Steenkamp E.T."/>
            <person name="van der Nest M.A."/>
            <person name="van Wyk S."/>
            <person name="Wingfield M.J."/>
            <person name="Xiong C."/>
            <person name="Yue Q."/>
            <person name="Zhang X."/>
        </authorList>
    </citation>
    <scope>NUCLEOTIDE SEQUENCE [LARGE SCALE GENOMIC DNA]</scope>
    <source>
        <strain evidence="2 3">BP6252</strain>
    </source>
</reference>
<feature type="domain" description="PLD phosphodiesterase" evidence="1">
    <location>
        <begin position="167"/>
        <end position="194"/>
    </location>
</feature>
<dbReference type="STRING" id="1849047.A0A3D8QX98"/>
<feature type="domain" description="PLD phosphodiesterase" evidence="1">
    <location>
        <begin position="424"/>
        <end position="446"/>
    </location>
</feature>
<dbReference type="GO" id="GO:0032049">
    <property type="term" value="P:cardiolipin biosynthetic process"/>
    <property type="evidence" value="ECO:0007669"/>
    <property type="project" value="UniProtKB-ARBA"/>
</dbReference>
<dbReference type="InterPro" id="IPR001736">
    <property type="entry name" value="PLipase_D/transphosphatidylase"/>
</dbReference>
<accession>A0A3D8QX98</accession>
<dbReference type="EMBL" id="PDLM01000011">
    <property type="protein sequence ID" value="RDW66385.1"/>
    <property type="molecule type" value="Genomic_DNA"/>
</dbReference>
<dbReference type="PANTHER" id="PTHR21248:SF11">
    <property type="entry name" value="PLD PHOSPHODIESTERASE DOMAIN-CONTAINING PROTEIN"/>
    <property type="match status" value="1"/>
</dbReference>
<gene>
    <name evidence="2" type="ORF">BP6252_10020</name>
</gene>
<dbReference type="SUPFAM" id="SSF56024">
    <property type="entry name" value="Phospholipase D/nuclease"/>
    <property type="match status" value="2"/>
</dbReference>
<dbReference type="GO" id="GO:0030572">
    <property type="term" value="F:phosphatidyltransferase activity"/>
    <property type="evidence" value="ECO:0007669"/>
    <property type="project" value="UniProtKB-ARBA"/>
</dbReference>
<keyword evidence="3" id="KW-1185">Reference proteome</keyword>
<dbReference type="PROSITE" id="PS50035">
    <property type="entry name" value="PLD"/>
    <property type="match status" value="2"/>
</dbReference>
<dbReference type="OrthoDB" id="2958217at2759"/>
<sequence length="483" mass="53813">MATPLFRAIIDGWLKEVANNVDENQFDDPNYYAFDPRVLLSSSRPETFGIGTGHQILKDALSACELAQHEVIIVTCFWAKSDSRDDVVALLRTLSDRAVRNGSGKIQVRICFSSYSVWQKLTQTGRIRGATYAPSTARFSSWARLGLPSPEEIPGLNLVVKSVFVRPFSVMHPKFIIIDRQRAFLPSCNVSWEGWFEGCIELTGPAVGKLFEFWDEFWSRGGASLDGFHPPAQSELSSLIDETAGSKVRVSTQPILQIDVSKTAQRKIPTILLPSPHHRQIDACPGVNLFLLSQRPPPPTPLNVFLTQAFRAAKKSIYIQTPNLTCRAVKALVVEALSRGVNVRIVTSKRLMLLEQIVTARTVTEVELHGLKRTYASMMKNYERTVMNDPEIDCQAPGELSIGYYHPKDSAELQGDNEEPVKSHLKLTIFDEEVVVLGSGNMDHASWYTSQELGIALFSTEIAELIRKGVEQCLEGRVSNIPI</sequence>
<dbReference type="AlphaFoldDB" id="A0A3D8QX98"/>
<dbReference type="CDD" id="cd00138">
    <property type="entry name" value="PLDc_SF"/>
    <property type="match status" value="1"/>
</dbReference>
<evidence type="ECO:0000313" key="3">
    <source>
        <dbReference type="Proteomes" id="UP000256645"/>
    </source>
</evidence>
<organism evidence="2 3">
    <name type="scientific">Coleophoma cylindrospora</name>
    <dbReference type="NCBI Taxonomy" id="1849047"/>
    <lineage>
        <taxon>Eukaryota</taxon>
        <taxon>Fungi</taxon>
        <taxon>Dikarya</taxon>
        <taxon>Ascomycota</taxon>
        <taxon>Pezizomycotina</taxon>
        <taxon>Leotiomycetes</taxon>
        <taxon>Helotiales</taxon>
        <taxon>Dermateaceae</taxon>
        <taxon>Coleophoma</taxon>
    </lineage>
</organism>
<evidence type="ECO:0000313" key="2">
    <source>
        <dbReference type="EMBL" id="RDW66385.1"/>
    </source>
</evidence>
<evidence type="ECO:0000259" key="1">
    <source>
        <dbReference type="PROSITE" id="PS50035"/>
    </source>
</evidence>
<proteinExistence type="predicted"/>
<protein>
    <recommendedName>
        <fullName evidence="1">PLD phosphodiesterase domain-containing protein</fullName>
    </recommendedName>
</protein>
<comment type="caution">
    <text evidence="2">The sequence shown here is derived from an EMBL/GenBank/DDBJ whole genome shotgun (WGS) entry which is preliminary data.</text>
</comment>
<dbReference type="Pfam" id="PF13091">
    <property type="entry name" value="PLDc_2"/>
    <property type="match status" value="1"/>
</dbReference>